<dbReference type="RefSeq" id="WP_208151054.1">
    <property type="nucleotide sequence ID" value="NZ_JAGETV010000044.1"/>
</dbReference>
<sequence>MNWVRQVKWLSVFKAFIGSALLCSLAVTQAQAFDFDFFKSSEAEQECLPNVKYQRNAQGVCEPIPESKPIQQESSQTPMAIQQEPKALPNCFVVKGQAPTKDVAIEFAKKMAIKDALKNATMQRNVEVNSDITLQNQSVLLENDRFVSRSHVESYTLVREGLEDPYDMYGQDKPKPLNYEVELDVCLSSKRGMCQDLNGRSYYPSVVVAPLAVEDVAGARDLRNLVNGYQQELDRRMQDAGQKNVHLLKRSIDVQENRRITPNLDQQLLTNLYNDTGAQYAVLSVLRSAASKREDQGWGTQIQRYYNHALEDDSRYIEVDWYLVDLLDKKVVHQARNGFDVKGHVRVSRDRMFGTNAFFATDTGKAFDQLLKQQADNVLDYLHCKRVASEVIDIRDGKYYLYLNNQSGVQVGDDLAVYHRIGAPVNFAGRNLGSEYEPGAFLKVTELHPDFVVAELEVSKNVVQIGDRVRPW</sequence>
<gene>
    <name evidence="2" type="ORF">J3998_12770</name>
</gene>
<keyword evidence="3" id="KW-1185">Reference proteome</keyword>
<dbReference type="Gene3D" id="3.30.1660.40">
    <property type="entry name" value="FlgT, N-terminal domain"/>
    <property type="match status" value="1"/>
</dbReference>
<dbReference type="EMBL" id="JAGETV010000044">
    <property type="protein sequence ID" value="MBO1928444.1"/>
    <property type="molecule type" value="Genomic_DNA"/>
</dbReference>
<evidence type="ECO:0000313" key="2">
    <source>
        <dbReference type="EMBL" id="MBO1928444.1"/>
    </source>
</evidence>
<keyword evidence="1" id="KW-0732">Signal</keyword>
<dbReference type="Gene3D" id="3.40.50.10610">
    <property type="entry name" value="ABC-type transport auxiliary lipoprotein component"/>
    <property type="match status" value="1"/>
</dbReference>
<feature type="signal peptide" evidence="1">
    <location>
        <begin position="1"/>
        <end position="32"/>
    </location>
</feature>
<organism evidence="2 3">
    <name type="scientific">Thiomicrorhabdus marina</name>
    <dbReference type="NCBI Taxonomy" id="2818442"/>
    <lineage>
        <taxon>Bacteria</taxon>
        <taxon>Pseudomonadati</taxon>
        <taxon>Pseudomonadota</taxon>
        <taxon>Gammaproteobacteria</taxon>
        <taxon>Thiotrichales</taxon>
        <taxon>Piscirickettsiaceae</taxon>
        <taxon>Thiomicrorhabdus</taxon>
    </lineage>
</organism>
<dbReference type="InterPro" id="IPR038180">
    <property type="entry name" value="FlgT_N_sf"/>
</dbReference>
<name>A0ABS3Q7V7_9GAMM</name>
<evidence type="ECO:0000256" key="1">
    <source>
        <dbReference type="SAM" id="SignalP"/>
    </source>
</evidence>
<comment type="caution">
    <text evidence="2">The sequence shown here is derived from an EMBL/GenBank/DDBJ whole genome shotgun (WGS) entry which is preliminary data.</text>
</comment>
<feature type="chain" id="PRO_5045722596" description="DUF4384 domain-containing protein" evidence="1">
    <location>
        <begin position="33"/>
        <end position="472"/>
    </location>
</feature>
<protein>
    <recommendedName>
        <fullName evidence="4">DUF4384 domain-containing protein</fullName>
    </recommendedName>
</protein>
<dbReference type="Proteomes" id="UP000664835">
    <property type="component" value="Unassembled WGS sequence"/>
</dbReference>
<accession>A0ABS3Q7V7</accession>
<evidence type="ECO:0000313" key="3">
    <source>
        <dbReference type="Proteomes" id="UP000664835"/>
    </source>
</evidence>
<proteinExistence type="predicted"/>
<evidence type="ECO:0008006" key="4">
    <source>
        <dbReference type="Google" id="ProtNLM"/>
    </source>
</evidence>
<reference evidence="2 3" key="1">
    <citation type="submission" date="2021-03" db="EMBL/GenBank/DDBJ databases">
        <title>Thiomicrorhabdus sp.nov.,novel sulfur-oxidizing bacteria isolated from coastal sediment.</title>
        <authorList>
            <person name="Liu X."/>
        </authorList>
    </citation>
    <scope>NUCLEOTIDE SEQUENCE [LARGE SCALE GENOMIC DNA]</scope>
    <source>
        <strain evidence="2 3">6S2-11</strain>
    </source>
</reference>